<name>A0A8H7BJU0_9FUNG</name>
<dbReference type="InterPro" id="IPR036875">
    <property type="entry name" value="Znf_CCHC_sf"/>
</dbReference>
<keyword evidence="3" id="KW-1185">Reference proteome</keyword>
<evidence type="ECO:0008006" key="4">
    <source>
        <dbReference type="Google" id="ProtNLM"/>
    </source>
</evidence>
<proteinExistence type="predicted"/>
<dbReference type="PANTHER" id="PTHR13491:SF0">
    <property type="entry name" value="ZINC FINGER CCHC DOMAIN-CONTAINING PROTEIN 10"/>
    <property type="match status" value="1"/>
</dbReference>
<dbReference type="Proteomes" id="UP000605846">
    <property type="component" value="Unassembled WGS sequence"/>
</dbReference>
<gene>
    <name evidence="2" type="ORF">EC973_003111</name>
</gene>
<dbReference type="InterPro" id="IPR039715">
    <property type="entry name" value="ZCCHC10"/>
</dbReference>
<accession>A0A8H7BJU0</accession>
<feature type="region of interest" description="Disordered" evidence="1">
    <location>
        <begin position="195"/>
        <end position="219"/>
    </location>
</feature>
<dbReference type="PANTHER" id="PTHR13491">
    <property type="entry name" value="ZCCHC10 PROTEIN"/>
    <property type="match status" value="1"/>
</dbReference>
<comment type="caution">
    <text evidence="2">The sequence shown here is derived from an EMBL/GenBank/DDBJ whole genome shotgun (WGS) entry which is preliminary data.</text>
</comment>
<evidence type="ECO:0000313" key="2">
    <source>
        <dbReference type="EMBL" id="KAF7722491.1"/>
    </source>
</evidence>
<dbReference type="EMBL" id="JABAYA010000193">
    <property type="protein sequence ID" value="KAF7722491.1"/>
    <property type="molecule type" value="Genomic_DNA"/>
</dbReference>
<dbReference type="SUPFAM" id="SSF57756">
    <property type="entry name" value="Retrovirus zinc finger-like domains"/>
    <property type="match status" value="1"/>
</dbReference>
<feature type="region of interest" description="Disordered" evidence="1">
    <location>
        <begin position="37"/>
        <end position="153"/>
    </location>
</feature>
<dbReference type="GO" id="GO:0003676">
    <property type="term" value="F:nucleic acid binding"/>
    <property type="evidence" value="ECO:0007669"/>
    <property type="project" value="InterPro"/>
</dbReference>
<feature type="compositionally biased region" description="Basic residues" evidence="1">
    <location>
        <begin position="77"/>
        <end position="88"/>
    </location>
</feature>
<organism evidence="2 3">
    <name type="scientific">Apophysomyces ossiformis</name>
    <dbReference type="NCBI Taxonomy" id="679940"/>
    <lineage>
        <taxon>Eukaryota</taxon>
        <taxon>Fungi</taxon>
        <taxon>Fungi incertae sedis</taxon>
        <taxon>Mucoromycota</taxon>
        <taxon>Mucoromycotina</taxon>
        <taxon>Mucoromycetes</taxon>
        <taxon>Mucorales</taxon>
        <taxon>Mucorineae</taxon>
        <taxon>Mucoraceae</taxon>
        <taxon>Apophysomyces</taxon>
    </lineage>
</organism>
<dbReference type="GO" id="GO:0008270">
    <property type="term" value="F:zinc ion binding"/>
    <property type="evidence" value="ECO:0007669"/>
    <property type="project" value="InterPro"/>
</dbReference>
<dbReference type="AlphaFoldDB" id="A0A8H7BJU0"/>
<feature type="compositionally biased region" description="Low complexity" evidence="1">
    <location>
        <begin position="89"/>
        <end position="116"/>
    </location>
</feature>
<protein>
    <recommendedName>
        <fullName evidence="4">Zinc knuckle-domain-containing protein</fullName>
    </recommendedName>
</protein>
<sequence>MYKTGPKYPSSTPKASPSTRCQKCLEYGHWTYECKGARSYKSRPTRTQQLTKPLELMQPDLPDELQDRKGLADKILAAKKKKKTRRRSSSTSSSSDSTSSASSSSDSSATSSGESSSDSESDSDSASSKSSVSNSDSYSSGTGSDDSSSEGSAAVVQMRKVYTADLTVEELTETAIETVTMIVIQDQESVLLVDMPPHDRGLDHAPLPVQDLPHAPGKG</sequence>
<evidence type="ECO:0000256" key="1">
    <source>
        <dbReference type="SAM" id="MobiDB-lite"/>
    </source>
</evidence>
<evidence type="ECO:0000313" key="3">
    <source>
        <dbReference type="Proteomes" id="UP000605846"/>
    </source>
</evidence>
<reference evidence="2" key="1">
    <citation type="submission" date="2020-01" db="EMBL/GenBank/DDBJ databases">
        <title>Genome Sequencing of Three Apophysomyces-Like Fungal Strains Confirms a Novel Fungal Genus in the Mucoromycota with divergent Burkholderia-like Endosymbiotic Bacteria.</title>
        <authorList>
            <person name="Stajich J.E."/>
            <person name="Macias A.M."/>
            <person name="Carter-House D."/>
            <person name="Lovett B."/>
            <person name="Kasson L.R."/>
            <person name="Berry K."/>
            <person name="Grigoriev I."/>
            <person name="Chang Y."/>
            <person name="Spatafora J."/>
            <person name="Kasson M.T."/>
        </authorList>
    </citation>
    <scope>NUCLEOTIDE SEQUENCE</scope>
    <source>
        <strain evidence="2">NRRL A-21654</strain>
    </source>
</reference>
<dbReference type="Pfam" id="PF13917">
    <property type="entry name" value="zf-CCHC_3"/>
    <property type="match status" value="1"/>
</dbReference>
<dbReference type="OrthoDB" id="437973at2759"/>
<feature type="compositionally biased region" description="Low complexity" evidence="1">
    <location>
        <begin position="124"/>
        <end position="153"/>
    </location>
</feature>